<dbReference type="RefSeq" id="WP_149486726.1">
    <property type="nucleotide sequence ID" value="NZ_CP036150.1"/>
</dbReference>
<organism evidence="1 2">
    <name type="scientific">Oceanispirochaeta crateris</name>
    <dbReference type="NCBI Taxonomy" id="2518645"/>
    <lineage>
        <taxon>Bacteria</taxon>
        <taxon>Pseudomonadati</taxon>
        <taxon>Spirochaetota</taxon>
        <taxon>Spirochaetia</taxon>
        <taxon>Spirochaetales</taxon>
        <taxon>Spirochaetaceae</taxon>
        <taxon>Oceanispirochaeta</taxon>
    </lineage>
</organism>
<name>A0A5C1QKG8_9SPIO</name>
<dbReference type="Proteomes" id="UP000324209">
    <property type="component" value="Chromosome"/>
</dbReference>
<evidence type="ECO:0008006" key="3">
    <source>
        <dbReference type="Google" id="ProtNLM"/>
    </source>
</evidence>
<evidence type="ECO:0000313" key="2">
    <source>
        <dbReference type="Proteomes" id="UP000324209"/>
    </source>
</evidence>
<gene>
    <name evidence="1" type="ORF">EXM22_11850</name>
</gene>
<reference evidence="1 2" key="1">
    <citation type="submission" date="2019-02" db="EMBL/GenBank/DDBJ databases">
        <title>Complete Genome Sequence and Methylome Analysis of free living Spirochaetas.</title>
        <authorList>
            <person name="Fomenkov A."/>
            <person name="Dubinina G."/>
            <person name="Leshcheva N."/>
            <person name="Mikheeva N."/>
            <person name="Grabovich M."/>
            <person name="Vincze T."/>
            <person name="Roberts R.J."/>
        </authorList>
    </citation>
    <scope>NUCLEOTIDE SEQUENCE [LARGE SCALE GENOMIC DNA]</scope>
    <source>
        <strain evidence="1 2">K2</strain>
    </source>
</reference>
<dbReference type="PROSITE" id="PS51257">
    <property type="entry name" value="PROKAR_LIPOPROTEIN"/>
    <property type="match status" value="1"/>
</dbReference>
<protein>
    <recommendedName>
        <fullName evidence="3">Lipoprotein</fullName>
    </recommendedName>
</protein>
<sequence length="255" mass="29007">MRNLYFMGILLSFFLYSCSVNQQIYLNPDGSGRVESSVFLENFFLTTLNDLTDLENSGPDKQNRLAPETIEAELKLNPYLTDINVESPQKGEYTGSLGFNHIEELFLSASSMTTGVQTGARQGGENILDYQELSPGIHKLSISINDKNFQQLFQLFPMLQDPGFQYFLPDQSISEPEYQEMLFFIFEDVQGIEERTLRSLLKSASLDLLITVEGQILKQEGGQMLNNSTMRISLPLVKLLLHKEDILYSLTYKSR</sequence>
<dbReference type="OrthoDB" id="978531at2"/>
<dbReference type="AlphaFoldDB" id="A0A5C1QKG8"/>
<evidence type="ECO:0000313" key="1">
    <source>
        <dbReference type="EMBL" id="QEN08645.1"/>
    </source>
</evidence>
<dbReference type="KEGG" id="ock:EXM22_11850"/>
<dbReference type="EMBL" id="CP036150">
    <property type="protein sequence ID" value="QEN08645.1"/>
    <property type="molecule type" value="Genomic_DNA"/>
</dbReference>
<proteinExistence type="predicted"/>
<accession>A0A5C1QKG8</accession>
<keyword evidence="2" id="KW-1185">Reference proteome</keyword>